<feature type="compositionally biased region" description="Pro residues" evidence="1">
    <location>
        <begin position="64"/>
        <end position="75"/>
    </location>
</feature>
<dbReference type="EMBL" id="CAMXCT020006711">
    <property type="protein sequence ID" value="CAL1172135.1"/>
    <property type="molecule type" value="Genomic_DNA"/>
</dbReference>
<feature type="compositionally biased region" description="Polar residues" evidence="1">
    <location>
        <begin position="1"/>
        <end position="10"/>
    </location>
</feature>
<organism evidence="2">
    <name type="scientific">Cladocopium goreaui</name>
    <dbReference type="NCBI Taxonomy" id="2562237"/>
    <lineage>
        <taxon>Eukaryota</taxon>
        <taxon>Sar</taxon>
        <taxon>Alveolata</taxon>
        <taxon>Dinophyceae</taxon>
        <taxon>Suessiales</taxon>
        <taxon>Symbiodiniaceae</taxon>
        <taxon>Cladocopium</taxon>
    </lineage>
</organism>
<dbReference type="AlphaFoldDB" id="A0A9P1M4W2"/>
<evidence type="ECO:0000313" key="2">
    <source>
        <dbReference type="EMBL" id="CAI4018760.1"/>
    </source>
</evidence>
<keyword evidence="4" id="KW-1185">Reference proteome</keyword>
<reference evidence="2" key="1">
    <citation type="submission" date="2022-10" db="EMBL/GenBank/DDBJ databases">
        <authorList>
            <person name="Chen Y."/>
            <person name="Dougan E. K."/>
            <person name="Chan C."/>
            <person name="Rhodes N."/>
            <person name="Thang M."/>
        </authorList>
    </citation>
    <scope>NUCLEOTIDE SEQUENCE</scope>
</reference>
<name>A0A9P1M4W2_9DINO</name>
<proteinExistence type="predicted"/>
<evidence type="ECO:0000313" key="3">
    <source>
        <dbReference type="EMBL" id="CAL1172135.1"/>
    </source>
</evidence>
<reference evidence="3" key="2">
    <citation type="submission" date="2024-04" db="EMBL/GenBank/DDBJ databases">
        <authorList>
            <person name="Chen Y."/>
            <person name="Shah S."/>
            <person name="Dougan E. K."/>
            <person name="Thang M."/>
            <person name="Chan C."/>
        </authorList>
    </citation>
    <scope>NUCLEOTIDE SEQUENCE [LARGE SCALE GENOMIC DNA]</scope>
</reference>
<evidence type="ECO:0000313" key="4">
    <source>
        <dbReference type="Proteomes" id="UP001152797"/>
    </source>
</evidence>
<feature type="compositionally biased region" description="Basic and acidic residues" evidence="1">
    <location>
        <begin position="27"/>
        <end position="40"/>
    </location>
</feature>
<feature type="compositionally biased region" description="Basic and acidic residues" evidence="1">
    <location>
        <begin position="76"/>
        <end position="113"/>
    </location>
</feature>
<feature type="region of interest" description="Disordered" evidence="1">
    <location>
        <begin position="1"/>
        <end position="113"/>
    </location>
</feature>
<protein>
    <submittedName>
        <fullName evidence="2">Uncharacterized protein</fullName>
    </submittedName>
</protein>
<comment type="caution">
    <text evidence="2">The sequence shown here is derived from an EMBL/GenBank/DDBJ whole genome shotgun (WGS) entry which is preliminary data.</text>
</comment>
<evidence type="ECO:0000256" key="1">
    <source>
        <dbReference type="SAM" id="MobiDB-lite"/>
    </source>
</evidence>
<dbReference type="EMBL" id="CAMXCT030006711">
    <property type="protein sequence ID" value="CAL4806072.1"/>
    <property type="molecule type" value="Genomic_DNA"/>
</dbReference>
<dbReference type="Proteomes" id="UP001152797">
    <property type="component" value="Unassembled WGS sequence"/>
</dbReference>
<dbReference type="EMBL" id="CAMXCT010006711">
    <property type="protein sequence ID" value="CAI4018760.1"/>
    <property type="molecule type" value="Genomic_DNA"/>
</dbReference>
<gene>
    <name evidence="2" type="ORF">C1SCF055_LOCUS43303</name>
</gene>
<accession>A0A9P1M4W2</accession>
<sequence length="113" mass="12594">MALRNGNTDLPNAIDSVDWNRLITHSRPAEKEPKRQKVEADASPSPTAKEDKEAPKPVEASPSPSRPSAPAPPRPGEIKRPAMRKPPEPKITKDEWGRDVVSETQEQEKEAWQ</sequence>